<protein>
    <submittedName>
        <fullName evidence="3">Uncharacterized protein</fullName>
    </submittedName>
</protein>
<dbReference type="Proteomes" id="UP000502823">
    <property type="component" value="Unassembled WGS sequence"/>
</dbReference>
<feature type="region of interest" description="Disordered" evidence="1">
    <location>
        <begin position="174"/>
        <end position="195"/>
    </location>
</feature>
<evidence type="ECO:0000313" key="3">
    <source>
        <dbReference type="EMBL" id="GFG39713.1"/>
    </source>
</evidence>
<comment type="caution">
    <text evidence="3">The sequence shown here is derived from an EMBL/GenBank/DDBJ whole genome shotgun (WGS) entry which is preliminary data.</text>
</comment>
<feature type="signal peptide" evidence="2">
    <location>
        <begin position="1"/>
        <end position="28"/>
    </location>
</feature>
<proteinExistence type="predicted"/>
<name>A0A6L2Q481_COPFO</name>
<dbReference type="AlphaFoldDB" id="A0A6L2Q481"/>
<dbReference type="FunCoup" id="A0A6L2Q481">
    <property type="interactions" value="1"/>
</dbReference>
<dbReference type="InParanoid" id="A0A6L2Q481"/>
<keyword evidence="2" id="KW-0732">Signal</keyword>
<keyword evidence="4" id="KW-1185">Reference proteome</keyword>
<gene>
    <name evidence="3" type="ORF">Cfor_11118</name>
</gene>
<organism evidence="3 4">
    <name type="scientific">Coptotermes formosanus</name>
    <name type="common">Formosan subterranean termite</name>
    <dbReference type="NCBI Taxonomy" id="36987"/>
    <lineage>
        <taxon>Eukaryota</taxon>
        <taxon>Metazoa</taxon>
        <taxon>Ecdysozoa</taxon>
        <taxon>Arthropoda</taxon>
        <taxon>Hexapoda</taxon>
        <taxon>Insecta</taxon>
        <taxon>Pterygota</taxon>
        <taxon>Neoptera</taxon>
        <taxon>Polyneoptera</taxon>
        <taxon>Dictyoptera</taxon>
        <taxon>Blattodea</taxon>
        <taxon>Blattoidea</taxon>
        <taxon>Termitoidae</taxon>
        <taxon>Rhinotermitidae</taxon>
        <taxon>Coptotermes</taxon>
    </lineage>
</organism>
<sequence>MKAKRLIVGTAVVLQLVCLLGMPSVGVAAPSPQESQFEIPVQLIGFPVLVVAVRLSNFVKKLAYSLNPRTYTSRTRRSLSLTAPPLDVAAVEKRLVAELGEHVCVFEEVCDKYAEHARKLSDSNHVLNWEEVFRGYDESPVKHKRNYLLSVFLGDIVASPGLCHQLGKRGRACVGNTPAKRTRSRGSRKFTSPEY</sequence>
<feature type="chain" id="PRO_5027025853" evidence="2">
    <location>
        <begin position="29"/>
        <end position="195"/>
    </location>
</feature>
<evidence type="ECO:0000256" key="2">
    <source>
        <dbReference type="SAM" id="SignalP"/>
    </source>
</evidence>
<dbReference type="EMBL" id="BLKM01000989">
    <property type="protein sequence ID" value="GFG39713.1"/>
    <property type="molecule type" value="Genomic_DNA"/>
</dbReference>
<dbReference type="OrthoDB" id="8174264at2759"/>
<evidence type="ECO:0000313" key="4">
    <source>
        <dbReference type="Proteomes" id="UP000502823"/>
    </source>
</evidence>
<evidence type="ECO:0000256" key="1">
    <source>
        <dbReference type="SAM" id="MobiDB-lite"/>
    </source>
</evidence>
<accession>A0A6L2Q481</accession>
<reference evidence="4" key="1">
    <citation type="submission" date="2020-01" db="EMBL/GenBank/DDBJ databases">
        <title>Draft genome sequence of the Termite Coptotermes fromosanus.</title>
        <authorList>
            <person name="Itakura S."/>
            <person name="Yosikawa Y."/>
            <person name="Umezawa K."/>
        </authorList>
    </citation>
    <scope>NUCLEOTIDE SEQUENCE [LARGE SCALE GENOMIC DNA]</scope>
</reference>